<gene>
    <name evidence="1" type="ORF">CIMIT_02110</name>
    <name evidence="2" type="ORF">SAMEA4535761_00488</name>
</gene>
<dbReference type="RefSeq" id="WP_038588488.1">
    <property type="nucleotide sequence ID" value="NZ_CP009211.1"/>
</dbReference>
<name>A0A076NKV6_9CORY</name>
<sequence>MMAYERLWGAEGVLVVRDTATGRTERLNGLIKANEWTARLLFAYDSLVIEVWGAPSVLPAPPVDEDEYITVEQAAAEVGISPAEFVGCMIRDGLLIELDGELVPSPHPDIQKVPPATGEH</sequence>
<dbReference type="Proteomes" id="UP000215374">
    <property type="component" value="Chromosome 1"/>
</dbReference>
<protein>
    <submittedName>
        <fullName evidence="1">Uncharacterized protein</fullName>
    </submittedName>
</protein>
<dbReference type="HOGENOM" id="CLU_2045748_0_0_11"/>
<organism evidence="1 3">
    <name type="scientific">Corynebacterium imitans</name>
    <dbReference type="NCBI Taxonomy" id="156978"/>
    <lineage>
        <taxon>Bacteria</taxon>
        <taxon>Bacillati</taxon>
        <taxon>Actinomycetota</taxon>
        <taxon>Actinomycetes</taxon>
        <taxon>Mycobacteriales</taxon>
        <taxon>Corynebacteriaceae</taxon>
        <taxon>Corynebacterium</taxon>
    </lineage>
</organism>
<reference evidence="1 3" key="1">
    <citation type="submission" date="2014-08" db="EMBL/GenBank/DDBJ databases">
        <title>Complete genome sequence of Corynebacterium imitans DSM 44264, isolated from a five-month-old boy with suspected pharyngeal diphtheria.</title>
        <authorList>
            <person name="Mollmann S."/>
            <person name="Albersmeier A."/>
            <person name="Ruckert C."/>
            <person name="Tauch A."/>
        </authorList>
    </citation>
    <scope>NUCLEOTIDE SEQUENCE [LARGE SCALE GENOMIC DNA]</scope>
    <source>
        <strain evidence="1 3">DSM 44264</strain>
    </source>
</reference>
<dbReference type="EMBL" id="CP009211">
    <property type="protein sequence ID" value="AIJ32861.1"/>
    <property type="molecule type" value="Genomic_DNA"/>
</dbReference>
<dbReference type="EMBL" id="LT906467">
    <property type="protein sequence ID" value="SNV59065.1"/>
    <property type="molecule type" value="Genomic_DNA"/>
</dbReference>
<accession>A0A076NKV6</accession>
<keyword evidence="3" id="KW-1185">Reference proteome</keyword>
<evidence type="ECO:0000313" key="4">
    <source>
        <dbReference type="Proteomes" id="UP000215374"/>
    </source>
</evidence>
<evidence type="ECO:0000313" key="3">
    <source>
        <dbReference type="Proteomes" id="UP000028780"/>
    </source>
</evidence>
<evidence type="ECO:0000313" key="1">
    <source>
        <dbReference type="EMBL" id="AIJ32861.1"/>
    </source>
</evidence>
<evidence type="ECO:0000313" key="2">
    <source>
        <dbReference type="EMBL" id="SNV59065.1"/>
    </source>
</evidence>
<dbReference type="KEGG" id="cii:CIMIT_02110"/>
<reference evidence="2 4" key="2">
    <citation type="submission" date="2017-06" db="EMBL/GenBank/DDBJ databases">
        <authorList>
            <consortium name="Pathogen Informatics"/>
        </authorList>
    </citation>
    <scope>NUCLEOTIDE SEQUENCE [LARGE SCALE GENOMIC DNA]</scope>
    <source>
        <strain evidence="2 4">NCTC13015</strain>
    </source>
</reference>
<proteinExistence type="predicted"/>
<dbReference type="Proteomes" id="UP000028780">
    <property type="component" value="Chromosome"/>
</dbReference>
<dbReference type="OrthoDB" id="4775609at2"/>
<dbReference type="AlphaFoldDB" id="A0A076NKV6"/>